<reference evidence="2 3" key="1">
    <citation type="submission" date="2018-10" db="EMBL/GenBank/DDBJ databases">
        <title>Genomic Encyclopedia of Type Strains, Phase IV (KMG-IV): sequencing the most valuable type-strain genomes for metagenomic binning, comparative biology and taxonomic classification.</title>
        <authorList>
            <person name="Goeker M."/>
        </authorList>
    </citation>
    <scope>NUCLEOTIDE SEQUENCE [LARGE SCALE GENOMIC DNA]</scope>
    <source>
        <strain evidence="2 3">DSM 22653</strain>
    </source>
</reference>
<dbReference type="RefSeq" id="WP_121443408.1">
    <property type="nucleotide sequence ID" value="NZ_RBIJ01000001.1"/>
</dbReference>
<dbReference type="PANTHER" id="PTHR30041">
    <property type="entry name" value="ARSENATE REDUCTASE"/>
    <property type="match status" value="1"/>
</dbReference>
<dbReference type="NCBIfam" id="NF002459">
    <property type="entry name" value="PRK01655.1"/>
    <property type="match status" value="1"/>
</dbReference>
<comment type="similarity">
    <text evidence="1">Belongs to the ArsC family.</text>
</comment>
<keyword evidence="3" id="KW-1185">Reference proteome</keyword>
<dbReference type="NCBIfam" id="TIGR01617">
    <property type="entry name" value="arsC_related"/>
    <property type="match status" value="1"/>
</dbReference>
<evidence type="ECO:0000313" key="3">
    <source>
        <dbReference type="Proteomes" id="UP000267019"/>
    </source>
</evidence>
<dbReference type="CDD" id="cd03032">
    <property type="entry name" value="ArsC_Spx"/>
    <property type="match status" value="1"/>
</dbReference>
<proteinExistence type="inferred from homology"/>
<dbReference type="AlphaFoldDB" id="A0A660L381"/>
<gene>
    <name evidence="2" type="ORF">C7438_0104</name>
</gene>
<dbReference type="PROSITE" id="PS51353">
    <property type="entry name" value="ARSC"/>
    <property type="match status" value="1"/>
</dbReference>
<dbReference type="PANTHER" id="PTHR30041:SF7">
    <property type="entry name" value="GLOBAL TRANSCRIPTIONAL REGULATOR SPX"/>
    <property type="match status" value="1"/>
</dbReference>
<organism evidence="2 3">
    <name type="scientific">Brockia lithotrophica</name>
    <dbReference type="NCBI Taxonomy" id="933949"/>
    <lineage>
        <taxon>Bacteria</taxon>
        <taxon>Bacillati</taxon>
        <taxon>Bacillota</taxon>
        <taxon>Bacilli</taxon>
        <taxon>Bacillales</taxon>
        <taxon>Bacillales Family X. Incertae Sedis</taxon>
        <taxon>Brockia</taxon>
    </lineage>
</organism>
<dbReference type="PROSITE" id="PS51354">
    <property type="entry name" value="GLUTAREDOXIN_2"/>
    <property type="match status" value="1"/>
</dbReference>
<accession>A0A660L381</accession>
<dbReference type="EMBL" id="RBIJ01000001">
    <property type="protein sequence ID" value="RKQ88471.1"/>
    <property type="molecule type" value="Genomic_DNA"/>
</dbReference>
<dbReference type="OrthoDB" id="9794155at2"/>
<name>A0A660L381_9BACL</name>
<dbReference type="InterPro" id="IPR006660">
    <property type="entry name" value="Arsenate_reductase-like"/>
</dbReference>
<protein>
    <submittedName>
        <fullName evidence="2">Arsenate reductase/regulatory protein spx</fullName>
    </submittedName>
</protein>
<comment type="caution">
    <text evidence="2">The sequence shown here is derived from an EMBL/GenBank/DDBJ whole genome shotgun (WGS) entry which is preliminary data.</text>
</comment>
<dbReference type="InterPro" id="IPR036249">
    <property type="entry name" value="Thioredoxin-like_sf"/>
</dbReference>
<dbReference type="Gene3D" id="3.40.30.10">
    <property type="entry name" value="Glutaredoxin"/>
    <property type="match status" value="1"/>
</dbReference>
<evidence type="ECO:0000313" key="2">
    <source>
        <dbReference type="EMBL" id="RKQ88471.1"/>
    </source>
</evidence>
<dbReference type="InterPro" id="IPR006504">
    <property type="entry name" value="Tscrpt_reg_Spx/MgsR"/>
</dbReference>
<dbReference type="Pfam" id="PF03960">
    <property type="entry name" value="ArsC"/>
    <property type="match status" value="1"/>
</dbReference>
<dbReference type="SUPFAM" id="SSF52833">
    <property type="entry name" value="Thioredoxin-like"/>
    <property type="match status" value="1"/>
</dbReference>
<dbReference type="Proteomes" id="UP000267019">
    <property type="component" value="Unassembled WGS sequence"/>
</dbReference>
<evidence type="ECO:0000256" key="1">
    <source>
        <dbReference type="PROSITE-ProRule" id="PRU01282"/>
    </source>
</evidence>
<sequence length="124" mass="14655">MAPRRKGKVIFYTYPSCTSCRKTKEWLNRHGIPYEERHIFRNPPSPDELKEMFRLTTEGTDELLSKRSQVFKSLGIDIENLRFTELLELLHREPRLLRRPIITYGDHLIVGYDREALEVLLALA</sequence>